<protein>
    <recommendedName>
        <fullName evidence="6">FYVE-type domain-containing protein</fullName>
    </recommendedName>
</protein>
<evidence type="ECO:0000256" key="4">
    <source>
        <dbReference type="PROSITE-ProRule" id="PRU00091"/>
    </source>
</evidence>
<dbReference type="Pfam" id="PF04366">
    <property type="entry name" value="Ysc84"/>
    <property type="match status" value="1"/>
</dbReference>
<dbReference type="InterPro" id="IPR000306">
    <property type="entry name" value="Znf_FYVE"/>
</dbReference>
<organism evidence="7 8">
    <name type="scientific">Raphidocelis subcapitata</name>
    <dbReference type="NCBI Taxonomy" id="307507"/>
    <lineage>
        <taxon>Eukaryota</taxon>
        <taxon>Viridiplantae</taxon>
        <taxon>Chlorophyta</taxon>
        <taxon>core chlorophytes</taxon>
        <taxon>Chlorophyceae</taxon>
        <taxon>CS clade</taxon>
        <taxon>Sphaeropleales</taxon>
        <taxon>Selenastraceae</taxon>
        <taxon>Raphidocelis</taxon>
    </lineage>
</organism>
<comment type="caution">
    <text evidence="7">The sequence shown here is derived from an EMBL/GenBank/DDBJ whole genome shotgun (WGS) entry which is preliminary data.</text>
</comment>
<evidence type="ECO:0000313" key="7">
    <source>
        <dbReference type="EMBL" id="GBF96574.1"/>
    </source>
</evidence>
<evidence type="ECO:0000256" key="5">
    <source>
        <dbReference type="SAM" id="MobiDB-lite"/>
    </source>
</evidence>
<feature type="compositionally biased region" description="Acidic residues" evidence="5">
    <location>
        <begin position="499"/>
        <end position="508"/>
    </location>
</feature>
<feature type="compositionally biased region" description="Gly residues" evidence="5">
    <location>
        <begin position="83"/>
        <end position="98"/>
    </location>
</feature>
<dbReference type="SUPFAM" id="SSF57903">
    <property type="entry name" value="FYVE/PHD zinc finger"/>
    <property type="match status" value="1"/>
</dbReference>
<feature type="compositionally biased region" description="Gly residues" evidence="5">
    <location>
        <begin position="575"/>
        <end position="586"/>
    </location>
</feature>
<dbReference type="PROSITE" id="PS50178">
    <property type="entry name" value="ZF_FYVE"/>
    <property type="match status" value="1"/>
</dbReference>
<dbReference type="InterPro" id="IPR007461">
    <property type="entry name" value="Ysc84_actin-binding"/>
</dbReference>
<dbReference type="InParanoid" id="A0A2V0P9P5"/>
<dbReference type="Gene3D" id="3.30.40.10">
    <property type="entry name" value="Zinc/RING finger domain, C3HC4 (zinc finger)"/>
    <property type="match status" value="1"/>
</dbReference>
<dbReference type="SMART" id="SM00064">
    <property type="entry name" value="FYVE"/>
    <property type="match status" value="1"/>
</dbReference>
<sequence length="644" mass="64813">MGLPGAPGAAAGGDDDWEALPSARATAASYGREVARERAEARGAAAPGYAQLLEQLEHDAPSAPPEESLGAWWAGGAPAGPAAPGGGGGGGGNGGSRRGGSFSSDGSGGSGSGGGGGGGGAARRASGAGSGQADVLRLDPPTWLPDSYASHCGSCHLPFKPLLRLRHHCRLCGKVFCHACCGKRLLLPPRYNQREPQRVCEMCSCLLQPLQPYLVGALSRSVQPPVHDAIDAVSLRSWLNSPVSSSLEDDVFKASNILRTFMAASRLEPERGLPSSVLAGARGLALLSVLRVGAGWSATVGSGLVVARQADGSWSPPCAAACYGVGWGAQIGGELADVLLVLRTDEALSAFCSSAHVGLSGAASASLGPVGRCAQAGVSLGLAGGGAVVGYSCSRGAYVGLSIEGSLFVVREAANLSFYGYQTTARQLLIEGSVPQPPAASTLYEGLRELMHRYEDCTQAPRLAAPQAAPREAAPPSSLDSSAIAAAVTARASDARYEDSDDDEDESEAAARADGAAGEGEPAEGLRGKATAAALRVLRGAAAAAASGAAAIASGARAAAGGGAGREEGGGFITGSVGGVAGGGGEPEASARRGAASAPAPPVPARTRAYGEEFRLPAAPRHLYECYHDAREEECEYEPQLVWD</sequence>
<evidence type="ECO:0000313" key="8">
    <source>
        <dbReference type="Proteomes" id="UP000247498"/>
    </source>
</evidence>
<evidence type="ECO:0000256" key="3">
    <source>
        <dbReference type="ARBA" id="ARBA00022833"/>
    </source>
</evidence>
<dbReference type="GO" id="GO:0035091">
    <property type="term" value="F:phosphatidylinositol binding"/>
    <property type="evidence" value="ECO:0007669"/>
    <property type="project" value="TreeGrafter"/>
</dbReference>
<dbReference type="Pfam" id="PF01363">
    <property type="entry name" value="FYVE"/>
    <property type="match status" value="1"/>
</dbReference>
<keyword evidence="1" id="KW-0479">Metal-binding</keyword>
<evidence type="ECO:0000256" key="1">
    <source>
        <dbReference type="ARBA" id="ARBA00022723"/>
    </source>
</evidence>
<dbReference type="InterPro" id="IPR013083">
    <property type="entry name" value="Znf_RING/FYVE/PHD"/>
</dbReference>
<proteinExistence type="predicted"/>
<dbReference type="InterPro" id="IPR017455">
    <property type="entry name" value="Znf_FYVE-rel"/>
</dbReference>
<feature type="compositionally biased region" description="Low complexity" evidence="5">
    <location>
        <begin position="510"/>
        <end position="520"/>
    </location>
</feature>
<name>A0A2V0P9P5_9CHLO</name>
<feature type="domain" description="FYVE-type" evidence="6">
    <location>
        <begin position="146"/>
        <end position="208"/>
    </location>
</feature>
<keyword evidence="3" id="KW-0862">Zinc</keyword>
<dbReference type="PANTHER" id="PTHR15629">
    <property type="entry name" value="SH3YL1 PROTEIN"/>
    <property type="match status" value="1"/>
</dbReference>
<accession>A0A2V0P9P5</accession>
<feature type="region of interest" description="Disordered" evidence="5">
    <location>
        <begin position="575"/>
        <end position="605"/>
    </location>
</feature>
<dbReference type="STRING" id="307507.A0A2V0P9P5"/>
<keyword evidence="8" id="KW-1185">Reference proteome</keyword>
<feature type="region of interest" description="Disordered" evidence="5">
    <location>
        <begin position="492"/>
        <end position="527"/>
    </location>
</feature>
<dbReference type="AlphaFoldDB" id="A0A2V0P9P5"/>
<feature type="region of interest" description="Disordered" evidence="5">
    <location>
        <begin position="1"/>
        <end position="133"/>
    </location>
</feature>
<dbReference type="InterPro" id="IPR011011">
    <property type="entry name" value="Znf_FYVE_PHD"/>
</dbReference>
<keyword evidence="2 4" id="KW-0863">Zinc-finger</keyword>
<dbReference type="Proteomes" id="UP000247498">
    <property type="component" value="Unassembled WGS sequence"/>
</dbReference>
<gene>
    <name evidence="7" type="ORF">Rsub_09157</name>
</gene>
<evidence type="ECO:0000256" key="2">
    <source>
        <dbReference type="ARBA" id="ARBA00022771"/>
    </source>
</evidence>
<feature type="compositionally biased region" description="Gly residues" evidence="5">
    <location>
        <begin position="106"/>
        <end position="121"/>
    </location>
</feature>
<dbReference type="GO" id="GO:0008270">
    <property type="term" value="F:zinc ion binding"/>
    <property type="evidence" value="ECO:0007669"/>
    <property type="project" value="UniProtKB-KW"/>
</dbReference>
<reference evidence="7 8" key="1">
    <citation type="journal article" date="2018" name="Sci. Rep.">
        <title>Raphidocelis subcapitata (=Pseudokirchneriella subcapitata) provides an insight into genome evolution and environmental adaptations in the Sphaeropleales.</title>
        <authorList>
            <person name="Suzuki S."/>
            <person name="Yamaguchi H."/>
            <person name="Nakajima N."/>
            <person name="Kawachi M."/>
        </authorList>
    </citation>
    <scope>NUCLEOTIDE SEQUENCE [LARGE SCALE GENOMIC DNA]</scope>
    <source>
        <strain evidence="7 8">NIES-35</strain>
    </source>
</reference>
<dbReference type="PANTHER" id="PTHR15629:SF2">
    <property type="entry name" value="SH3 DOMAIN-CONTAINING YSC84-LIKE PROTEIN 1"/>
    <property type="match status" value="1"/>
</dbReference>
<dbReference type="InterPro" id="IPR051702">
    <property type="entry name" value="SH3_domain_YSC84-like"/>
</dbReference>
<evidence type="ECO:0000259" key="6">
    <source>
        <dbReference type="PROSITE" id="PS50178"/>
    </source>
</evidence>
<dbReference type="EMBL" id="BDRX01000082">
    <property type="protein sequence ID" value="GBF96574.1"/>
    <property type="molecule type" value="Genomic_DNA"/>
</dbReference>
<dbReference type="OrthoDB" id="443981at2759"/>